<keyword evidence="9" id="KW-1133">Transmembrane helix</keyword>
<keyword evidence="4 8" id="KW-0479">Metal-binding</keyword>
<keyword evidence="9" id="KW-0812">Transmembrane</keyword>
<dbReference type="InterPro" id="IPR002401">
    <property type="entry name" value="Cyt_P450_E_grp-I"/>
</dbReference>
<dbReference type="PANTHER" id="PTHR24305:SF187">
    <property type="entry name" value="P450, PUTATIVE (EUROFUNG)-RELATED"/>
    <property type="match status" value="1"/>
</dbReference>
<name>A0AA39WEJ1_9PEZI</name>
<dbReference type="SUPFAM" id="SSF48264">
    <property type="entry name" value="Cytochrome P450"/>
    <property type="match status" value="1"/>
</dbReference>
<dbReference type="GO" id="GO:0016705">
    <property type="term" value="F:oxidoreductase activity, acting on paired donors, with incorporation or reduction of molecular oxygen"/>
    <property type="evidence" value="ECO:0007669"/>
    <property type="project" value="InterPro"/>
</dbReference>
<evidence type="ECO:0000256" key="9">
    <source>
        <dbReference type="SAM" id="Phobius"/>
    </source>
</evidence>
<keyword evidence="3 8" id="KW-0349">Heme</keyword>
<comment type="cofactor">
    <cofactor evidence="1 8">
        <name>heme</name>
        <dbReference type="ChEBI" id="CHEBI:30413"/>
    </cofactor>
</comment>
<keyword evidence="7" id="KW-0503">Monooxygenase</keyword>
<comment type="caution">
    <text evidence="10">The sequence shown here is derived from an EMBL/GenBank/DDBJ whole genome shotgun (WGS) entry which is preliminary data.</text>
</comment>
<feature type="transmembrane region" description="Helical" evidence="9">
    <location>
        <begin position="37"/>
        <end position="57"/>
    </location>
</feature>
<evidence type="ECO:0000256" key="7">
    <source>
        <dbReference type="ARBA" id="ARBA00023033"/>
    </source>
</evidence>
<evidence type="ECO:0000313" key="10">
    <source>
        <dbReference type="EMBL" id="KAK0613923.1"/>
    </source>
</evidence>
<evidence type="ECO:0000256" key="8">
    <source>
        <dbReference type="PIRSR" id="PIRSR602401-1"/>
    </source>
</evidence>
<feature type="transmembrane region" description="Helical" evidence="9">
    <location>
        <begin position="63"/>
        <end position="84"/>
    </location>
</feature>
<evidence type="ECO:0000256" key="1">
    <source>
        <dbReference type="ARBA" id="ARBA00001971"/>
    </source>
</evidence>
<dbReference type="Pfam" id="PF00067">
    <property type="entry name" value="p450"/>
    <property type="match status" value="1"/>
</dbReference>
<dbReference type="GO" id="GO:0005506">
    <property type="term" value="F:iron ion binding"/>
    <property type="evidence" value="ECO:0007669"/>
    <property type="project" value="InterPro"/>
</dbReference>
<dbReference type="GO" id="GO:0004497">
    <property type="term" value="F:monooxygenase activity"/>
    <property type="evidence" value="ECO:0007669"/>
    <property type="project" value="UniProtKB-KW"/>
</dbReference>
<keyword evidence="9" id="KW-0472">Membrane</keyword>
<dbReference type="PANTHER" id="PTHR24305">
    <property type="entry name" value="CYTOCHROME P450"/>
    <property type="match status" value="1"/>
</dbReference>
<dbReference type="InterPro" id="IPR036396">
    <property type="entry name" value="Cyt_P450_sf"/>
</dbReference>
<dbReference type="PRINTS" id="PR00385">
    <property type="entry name" value="P450"/>
</dbReference>
<reference evidence="10" key="1">
    <citation type="submission" date="2023-06" db="EMBL/GenBank/DDBJ databases">
        <title>Genome-scale phylogeny and comparative genomics of the fungal order Sordariales.</title>
        <authorList>
            <consortium name="Lawrence Berkeley National Laboratory"/>
            <person name="Hensen N."/>
            <person name="Bonometti L."/>
            <person name="Westerberg I."/>
            <person name="Brannstrom I.O."/>
            <person name="Guillou S."/>
            <person name="Cros-Aarteil S."/>
            <person name="Calhoun S."/>
            <person name="Haridas S."/>
            <person name="Kuo A."/>
            <person name="Mondo S."/>
            <person name="Pangilinan J."/>
            <person name="Riley R."/>
            <person name="Labutti K."/>
            <person name="Andreopoulos B."/>
            <person name="Lipzen A."/>
            <person name="Chen C."/>
            <person name="Yanf M."/>
            <person name="Daum C."/>
            <person name="Ng V."/>
            <person name="Clum A."/>
            <person name="Steindorff A."/>
            <person name="Ohm R."/>
            <person name="Martin F."/>
            <person name="Silar P."/>
            <person name="Natvig D."/>
            <person name="Lalanne C."/>
            <person name="Gautier V."/>
            <person name="Ament-Velasquez S.L."/>
            <person name="Kruys A."/>
            <person name="Hutchinson M.I."/>
            <person name="Powell A.J."/>
            <person name="Barry K."/>
            <person name="Miller A.N."/>
            <person name="Grigoriev I.V."/>
            <person name="Debuchy R."/>
            <person name="Gladieux P."/>
            <person name="Thoren M.H."/>
            <person name="Johannesson H."/>
        </authorList>
    </citation>
    <scope>NUCLEOTIDE SEQUENCE</scope>
    <source>
        <strain evidence="10">CBS 606.72</strain>
    </source>
</reference>
<organism evidence="10 11">
    <name type="scientific">Immersiella caudata</name>
    <dbReference type="NCBI Taxonomy" id="314043"/>
    <lineage>
        <taxon>Eukaryota</taxon>
        <taxon>Fungi</taxon>
        <taxon>Dikarya</taxon>
        <taxon>Ascomycota</taxon>
        <taxon>Pezizomycotina</taxon>
        <taxon>Sordariomycetes</taxon>
        <taxon>Sordariomycetidae</taxon>
        <taxon>Sordariales</taxon>
        <taxon>Lasiosphaeriaceae</taxon>
        <taxon>Immersiella</taxon>
    </lineage>
</organism>
<dbReference type="CDD" id="cd11061">
    <property type="entry name" value="CYP67-like"/>
    <property type="match status" value="1"/>
</dbReference>
<protein>
    <submittedName>
        <fullName evidence="10">Cytochrome P450</fullName>
    </submittedName>
</protein>
<dbReference type="AlphaFoldDB" id="A0AA39WEJ1"/>
<keyword evidence="5" id="KW-0560">Oxidoreductase</keyword>
<evidence type="ECO:0000256" key="3">
    <source>
        <dbReference type="ARBA" id="ARBA00022617"/>
    </source>
</evidence>
<accession>A0AA39WEJ1</accession>
<dbReference type="InterPro" id="IPR001128">
    <property type="entry name" value="Cyt_P450"/>
</dbReference>
<dbReference type="Gene3D" id="1.10.630.10">
    <property type="entry name" value="Cytochrome P450"/>
    <property type="match status" value="1"/>
</dbReference>
<dbReference type="GO" id="GO:0020037">
    <property type="term" value="F:heme binding"/>
    <property type="evidence" value="ECO:0007669"/>
    <property type="project" value="InterPro"/>
</dbReference>
<gene>
    <name evidence="10" type="ORF">B0T14DRAFT_436586</name>
</gene>
<feature type="transmembrane region" description="Helical" evidence="9">
    <location>
        <begin position="6"/>
        <end position="25"/>
    </location>
</feature>
<evidence type="ECO:0000256" key="2">
    <source>
        <dbReference type="ARBA" id="ARBA00010617"/>
    </source>
</evidence>
<comment type="similarity">
    <text evidence="2">Belongs to the cytochrome P450 family.</text>
</comment>
<proteinExistence type="inferred from homology"/>
<dbReference type="Proteomes" id="UP001175000">
    <property type="component" value="Unassembled WGS sequence"/>
</dbReference>
<dbReference type="EMBL" id="JAULSU010000006">
    <property type="protein sequence ID" value="KAK0613923.1"/>
    <property type="molecule type" value="Genomic_DNA"/>
</dbReference>
<feature type="binding site" description="axial binding residue" evidence="8">
    <location>
        <position position="491"/>
    </location>
    <ligand>
        <name>heme</name>
        <dbReference type="ChEBI" id="CHEBI:30413"/>
    </ligand>
    <ligandPart>
        <name>Fe</name>
        <dbReference type="ChEBI" id="CHEBI:18248"/>
    </ligandPart>
</feature>
<sequence length="548" mass="61031">MAGSTGLAQRCLLGAVTGVLSHLVYFIRGFHDTSTHAIFVTHASVYAALMVAAAARAGFFSGFITATAVFGSYVIALFTSIILYRVFFHRLSRFPGPVFAKVTKLYSPWTNRNDKMHIEQNKLFEKYGDIVRVGPNELAILSTDALPKLHSSKSKCTKRHAGIYSVVHYNGTPNLDSITDREEHRWRRQVWERAMTTSALADYEKVTRGVCRTWLDKISSRNGSPIDTSLFSLLITFDHMGKIGFSHDFNTIQAGKEDHMLTLLEVMFGQVAKVGEIAWPVALVQGFNIGGEAAEFDGLTKQMADTREQEDSEDKKDIFKHLLADYRSEKPTAFFNKNVLYADAGAILVGATDTIAAALAYAFFQLATHPDAQKTLFDEISSLFGKTVPGELTHADVSQVEYLDAVINESMRLDNPTTNSAPRMVPPEGIVVDGVFIPGGVSARVPMFAVQRSEKYFVQAEEFIPERWTTKPDMILDRAAFMPFNMGPNNCVGKRLAMMVLRLVLSYTIYYYRFDLAPGEDGTAIHRDAKNKLILKAGPLNLVFTRRD</sequence>
<evidence type="ECO:0000256" key="6">
    <source>
        <dbReference type="ARBA" id="ARBA00023004"/>
    </source>
</evidence>
<dbReference type="PRINTS" id="PR00463">
    <property type="entry name" value="EP450I"/>
</dbReference>
<evidence type="ECO:0000313" key="11">
    <source>
        <dbReference type="Proteomes" id="UP001175000"/>
    </source>
</evidence>
<keyword evidence="11" id="KW-1185">Reference proteome</keyword>
<keyword evidence="6 8" id="KW-0408">Iron</keyword>
<dbReference type="InterPro" id="IPR050121">
    <property type="entry name" value="Cytochrome_P450_monoxygenase"/>
</dbReference>
<evidence type="ECO:0000256" key="4">
    <source>
        <dbReference type="ARBA" id="ARBA00022723"/>
    </source>
</evidence>
<evidence type="ECO:0000256" key="5">
    <source>
        <dbReference type="ARBA" id="ARBA00023002"/>
    </source>
</evidence>